<evidence type="ECO:0000256" key="1">
    <source>
        <dbReference type="SAM" id="MobiDB-lite"/>
    </source>
</evidence>
<reference evidence="2" key="1">
    <citation type="journal article" date="2020" name="Stud. Mycol.">
        <title>101 Dothideomycetes genomes: a test case for predicting lifestyles and emergence of pathogens.</title>
        <authorList>
            <person name="Haridas S."/>
            <person name="Albert R."/>
            <person name="Binder M."/>
            <person name="Bloem J."/>
            <person name="Labutti K."/>
            <person name="Salamov A."/>
            <person name="Andreopoulos B."/>
            <person name="Baker S."/>
            <person name="Barry K."/>
            <person name="Bills G."/>
            <person name="Bluhm B."/>
            <person name="Cannon C."/>
            <person name="Castanera R."/>
            <person name="Culley D."/>
            <person name="Daum C."/>
            <person name="Ezra D."/>
            <person name="Gonzalez J."/>
            <person name="Henrissat B."/>
            <person name="Kuo A."/>
            <person name="Liang C."/>
            <person name="Lipzen A."/>
            <person name="Lutzoni F."/>
            <person name="Magnuson J."/>
            <person name="Mondo S."/>
            <person name="Nolan M."/>
            <person name="Ohm R."/>
            <person name="Pangilinan J."/>
            <person name="Park H.-J."/>
            <person name="Ramirez L."/>
            <person name="Alfaro M."/>
            <person name="Sun H."/>
            <person name="Tritt A."/>
            <person name="Yoshinaga Y."/>
            <person name="Zwiers L.-H."/>
            <person name="Turgeon B."/>
            <person name="Goodwin S."/>
            <person name="Spatafora J."/>
            <person name="Crous P."/>
            <person name="Grigoriev I."/>
        </authorList>
    </citation>
    <scope>NUCLEOTIDE SEQUENCE</scope>
    <source>
        <strain evidence="2">CBS 116435</strain>
    </source>
</reference>
<organism evidence="2 3">
    <name type="scientific">Polychaeton citri CBS 116435</name>
    <dbReference type="NCBI Taxonomy" id="1314669"/>
    <lineage>
        <taxon>Eukaryota</taxon>
        <taxon>Fungi</taxon>
        <taxon>Dikarya</taxon>
        <taxon>Ascomycota</taxon>
        <taxon>Pezizomycotina</taxon>
        <taxon>Dothideomycetes</taxon>
        <taxon>Dothideomycetidae</taxon>
        <taxon>Capnodiales</taxon>
        <taxon>Capnodiaceae</taxon>
        <taxon>Polychaeton</taxon>
    </lineage>
</organism>
<proteinExistence type="predicted"/>
<gene>
    <name evidence="2" type="ORF">K431DRAFT_47520</name>
</gene>
<feature type="region of interest" description="Disordered" evidence="1">
    <location>
        <begin position="39"/>
        <end position="60"/>
    </location>
</feature>
<accession>A0A9P4QCK0</accession>
<dbReference type="SUPFAM" id="SSF55729">
    <property type="entry name" value="Acyl-CoA N-acyltransferases (Nat)"/>
    <property type="match status" value="1"/>
</dbReference>
<keyword evidence="3" id="KW-1185">Reference proteome</keyword>
<protein>
    <submittedName>
        <fullName evidence="2">Uncharacterized protein</fullName>
    </submittedName>
</protein>
<dbReference type="EMBL" id="MU003783">
    <property type="protein sequence ID" value="KAF2722381.1"/>
    <property type="molecule type" value="Genomic_DNA"/>
</dbReference>
<dbReference type="Proteomes" id="UP000799441">
    <property type="component" value="Unassembled WGS sequence"/>
</dbReference>
<dbReference type="InterPro" id="IPR016181">
    <property type="entry name" value="Acyl_CoA_acyltransferase"/>
</dbReference>
<dbReference type="AlphaFoldDB" id="A0A9P4QCK0"/>
<name>A0A9P4QCK0_9PEZI</name>
<evidence type="ECO:0000313" key="2">
    <source>
        <dbReference type="EMBL" id="KAF2722381.1"/>
    </source>
</evidence>
<sequence length="268" mass="29848">MFIQRSLYTKDKYLWTVVYTGSQITSAVSSRPLLHIQCSNTRPTSSGPMEKSSHLDETLTPSKPSFHIRLAKADDGYGIFDIFQQLVQAGIGTTRDEPSTLKEIQALVDSYSSVPTPLLKMFVAETDTSRTSNHSVFLKKLVGSTPNHSLVGCVILFPYRSTVGPVRARCFSRTGSMSISIIVRSSLDQGYLQKVRAALIEQVLAACREPDSPYKTIVVETSFKEDEPRLQDNIYTLQEAGFQVVGKLEAVLESNGVLYDRVFLQKRL</sequence>
<evidence type="ECO:0000313" key="3">
    <source>
        <dbReference type="Proteomes" id="UP000799441"/>
    </source>
</evidence>
<comment type="caution">
    <text evidence="2">The sequence shown here is derived from an EMBL/GenBank/DDBJ whole genome shotgun (WGS) entry which is preliminary data.</text>
</comment>
<dbReference type="Gene3D" id="3.40.630.30">
    <property type="match status" value="1"/>
</dbReference>